<proteinExistence type="inferred from homology"/>
<dbReference type="OrthoDB" id="9785951at2"/>
<dbReference type="EMBL" id="AAOF01000014">
    <property type="protein sequence ID" value="EAR20948.1"/>
    <property type="molecule type" value="Genomic_DNA"/>
</dbReference>
<evidence type="ECO:0000313" key="4">
    <source>
        <dbReference type="Proteomes" id="UP000003374"/>
    </source>
</evidence>
<keyword evidence="4" id="KW-1185">Reference proteome</keyword>
<dbReference type="Pfam" id="PF12850">
    <property type="entry name" value="Metallophos_2"/>
    <property type="match status" value="1"/>
</dbReference>
<evidence type="ECO:0000256" key="1">
    <source>
        <dbReference type="ARBA" id="ARBA00008950"/>
    </source>
</evidence>
<dbReference type="Gene3D" id="3.60.21.10">
    <property type="match status" value="1"/>
</dbReference>
<dbReference type="InterPro" id="IPR029052">
    <property type="entry name" value="Metallo-depent_PP-like"/>
</dbReference>
<accession>A4BTJ2</accession>
<protein>
    <submittedName>
        <fullName evidence="3">Phosphoesterase, putative</fullName>
    </submittedName>
</protein>
<dbReference type="AlphaFoldDB" id="A4BTJ2"/>
<comment type="similarity">
    <text evidence="1">Belongs to the metallophosphoesterase superfamily. YfcE family.</text>
</comment>
<name>A4BTJ2_9GAMM</name>
<gene>
    <name evidence="3" type="ORF">NB231_00145</name>
</gene>
<dbReference type="SUPFAM" id="SSF56300">
    <property type="entry name" value="Metallo-dependent phosphatases"/>
    <property type="match status" value="1"/>
</dbReference>
<evidence type="ECO:0000313" key="3">
    <source>
        <dbReference type="EMBL" id="EAR20948.1"/>
    </source>
</evidence>
<feature type="domain" description="Calcineurin-like phosphoesterase" evidence="2">
    <location>
        <begin position="1"/>
        <end position="154"/>
    </location>
</feature>
<evidence type="ECO:0000259" key="2">
    <source>
        <dbReference type="Pfam" id="PF12850"/>
    </source>
</evidence>
<comment type="caution">
    <text evidence="3">The sequence shown here is derived from an EMBL/GenBank/DDBJ whole genome shotgun (WGS) entry which is preliminary data.</text>
</comment>
<dbReference type="eggNOG" id="COG0622">
    <property type="taxonomic scope" value="Bacteria"/>
</dbReference>
<dbReference type="InterPro" id="IPR024654">
    <property type="entry name" value="Calcineurin-like_PHP_lpxH"/>
</dbReference>
<organism evidence="3 4">
    <name type="scientific">Nitrococcus mobilis Nb-231</name>
    <dbReference type="NCBI Taxonomy" id="314278"/>
    <lineage>
        <taxon>Bacteria</taxon>
        <taxon>Pseudomonadati</taxon>
        <taxon>Pseudomonadota</taxon>
        <taxon>Gammaproteobacteria</taxon>
        <taxon>Chromatiales</taxon>
        <taxon>Ectothiorhodospiraceae</taxon>
        <taxon>Nitrococcus</taxon>
    </lineage>
</organism>
<sequence>MRVAVLADTHGFLDPRIRDHVSQCNVAIHAGDIGGADVLLAMQPREKVVAIRGNNDIPEKWPAAEHQLLATLPREASVELPGGLLIVVHGDEPETLQQRHSRYRRCYAHACAVVYGHSHRLLTDFEERPWILNPGAAGRTRTHGGPSCLFIECEPQGWRVETLRLEPRKYPSIRGVSRRATNAPPTSRERN</sequence>
<reference evidence="3 4" key="1">
    <citation type="submission" date="2006-02" db="EMBL/GenBank/DDBJ databases">
        <authorList>
            <person name="Waterbury J."/>
            <person name="Ferriera S."/>
            <person name="Johnson J."/>
            <person name="Kravitz S."/>
            <person name="Halpern A."/>
            <person name="Remington K."/>
            <person name="Beeson K."/>
            <person name="Tran B."/>
            <person name="Rogers Y.-H."/>
            <person name="Friedman R."/>
            <person name="Venter J.C."/>
        </authorList>
    </citation>
    <scope>NUCLEOTIDE SEQUENCE [LARGE SCALE GENOMIC DNA]</scope>
    <source>
        <strain evidence="3 4">Nb-231</strain>
    </source>
</reference>
<dbReference type="Proteomes" id="UP000003374">
    <property type="component" value="Unassembled WGS sequence"/>
</dbReference>
<dbReference type="RefSeq" id="WP_004998552.1">
    <property type="nucleotide sequence ID" value="NZ_CH672427.1"/>
</dbReference>
<dbReference type="HOGENOM" id="CLU_063749_3_0_6"/>
<dbReference type="STRING" id="314278.NB231_00145"/>